<keyword evidence="5" id="KW-0333">Golgi apparatus</keyword>
<keyword evidence="4" id="KW-0653">Protein transport</keyword>
<feature type="region of interest" description="Disordered" evidence="7">
    <location>
        <begin position="1165"/>
        <end position="1284"/>
    </location>
</feature>
<keyword evidence="3" id="KW-0813">Transport</keyword>
<dbReference type="Proteomes" id="UP001432216">
    <property type="component" value="Chromosome 2"/>
</dbReference>
<dbReference type="GeneID" id="89988346"/>
<dbReference type="RefSeq" id="XP_064719518.1">
    <property type="nucleotide sequence ID" value="XM_064863446.1"/>
</dbReference>
<protein>
    <recommendedName>
        <fullName evidence="8">Vacuolar protein sorting-associated protein 54 C-terminal domain-containing protein</fullName>
    </recommendedName>
</protein>
<feature type="compositionally biased region" description="Basic and acidic residues" evidence="7">
    <location>
        <begin position="1179"/>
        <end position="1207"/>
    </location>
</feature>
<name>A0ABZ2AP16_9TREE</name>
<evidence type="ECO:0000256" key="2">
    <source>
        <dbReference type="ARBA" id="ARBA00009150"/>
    </source>
</evidence>
<evidence type="ECO:0000256" key="1">
    <source>
        <dbReference type="ARBA" id="ARBA00004601"/>
    </source>
</evidence>
<comment type="similarity">
    <text evidence="2">Belongs to the VPS54 family.</text>
</comment>
<feature type="region of interest" description="Disordered" evidence="7">
    <location>
        <begin position="626"/>
        <end position="649"/>
    </location>
</feature>
<dbReference type="EMBL" id="CP143807">
    <property type="protein sequence ID" value="WVO20278.1"/>
    <property type="molecule type" value="Genomic_DNA"/>
</dbReference>
<feature type="region of interest" description="Disordered" evidence="7">
    <location>
        <begin position="925"/>
        <end position="1045"/>
    </location>
</feature>
<feature type="region of interest" description="Disordered" evidence="7">
    <location>
        <begin position="1060"/>
        <end position="1153"/>
    </location>
</feature>
<evidence type="ECO:0000313" key="9">
    <source>
        <dbReference type="EMBL" id="WVO20278.1"/>
    </source>
</evidence>
<feature type="compositionally biased region" description="Basic residues" evidence="7">
    <location>
        <begin position="1273"/>
        <end position="1284"/>
    </location>
</feature>
<evidence type="ECO:0000313" key="10">
    <source>
        <dbReference type="Proteomes" id="UP001432216"/>
    </source>
</evidence>
<gene>
    <name evidence="9" type="ORF">IAS62_001571</name>
</gene>
<evidence type="ECO:0000259" key="8">
    <source>
        <dbReference type="Pfam" id="PF07928"/>
    </source>
</evidence>
<feature type="compositionally biased region" description="Pro residues" evidence="7">
    <location>
        <begin position="106"/>
        <end position="123"/>
    </location>
</feature>
<evidence type="ECO:0000256" key="7">
    <source>
        <dbReference type="SAM" id="MobiDB-lite"/>
    </source>
</evidence>
<proteinExistence type="inferred from homology"/>
<sequence>MSSAFPSTAATPVPSSPPPPSESYLSEVDGTAPSLLETTLGINTFGIEQAWDSTGGGLDRLNLVSWKADVNAHEGDGVEKRGFNAISTVLSHPTKRADPLRGSRKPLPPLSQPPPTLPKPPPAAQYDDYLSTVIPLYESFTASQAIASGGDSSKADVDLPPLDAVPSVVFDSSFSLADPSTWEALNSSASDNLPDESTQEQLSTYLDTLERHLLYEISLRSTSFFSALSNLQDLHSESSGCLKQITSLQSSLHDISITQAAKGLAIIDCQERLHVLKATVKGVEALGEVEDIIGVADRLVNEGDWEGGLSEVEDIVRWWNKYSEQGDESEPPVVSLAALSSLPSRVASLVNVISASLTSALISYLTSLFSRPISQSPSSDELKGSLGPMLEGMVKCGKVGEVENLWTEVAAIGIREETRKALPLNDEDSSGKLETRGNTLAQVIQSMDHSAFLSLCMKLYDILLARIAMVKTVGEIMEEAVQSLSSISPLSITSKPHPHPNQAPNISLSETLLSSVTLAHTRLSKILSVRTSPHSSLSLTSFLSIYRLTFQFINSSEKITGRTIAPLRGVLASQAKSWVQEWHQERLTKSARLVEEEIWTQVDIKIKVQHSVDLIVKSEATDPEECILSADGDDDENGEEGESKEDDKVVGKQLHVGSKKFFVVKATTESLVLLSEYVGVVVNLGEVGGDVISRVIEFLKSFNSRTCQVVLGAGAMRSAGLKNITAKHLALASQSLSVVVVLMESLKGLGKRFMGERWGMLEGEFGKLKRDYEEHQNEIHLKLVAIMADRLAVHIGSLRQIDFNVSSTTSAGPRSYAEMLVKESSTLHKVLTKYLGHDEVEGVMKRVIGEIGRRLGEEFGKVEVQNEDAKKKMLQDVALMSIRLKPLSKAGEGDIVKLENVVKGKAVREAEAKMGDIMESNAAQELAEGSKEGKKVKEKTDVDQKKMDGKQRVNDDGLAPPSTVLPNDDEPKSTEPSTSTIDPRETHLSPVAPAPTSVAPGPRALDGKEPEAIAPHPDGRIQSEEWAPSSTSSDPAKAAEIKTEEQVQEKLQAIIPVVEKATEKIGESSEVKYKKSKSVDSQREKVKSDLEKTQSEQEKGVDSVTEKEGLTEKDEPIDGEQALPASGPAEDQQALKTPIKTSLPSFSSSSLKGSANMDISLAQVEAKINSSNDPPPLADKPENDSVKDGDTIHTPADKDLSESKEEVDNGDNPPASEGAVENVNGEEDKNKDEEEQDQNYQKDEDKGKNNQGVKDEVEAEEKKVKDAKSTGGSRKKKNKNRRRQ</sequence>
<dbReference type="Gene3D" id="6.10.250.860">
    <property type="match status" value="1"/>
</dbReference>
<organism evidence="9 10">
    <name type="scientific">Cryptococcus decagattii</name>
    <dbReference type="NCBI Taxonomy" id="1859122"/>
    <lineage>
        <taxon>Eukaryota</taxon>
        <taxon>Fungi</taxon>
        <taxon>Dikarya</taxon>
        <taxon>Basidiomycota</taxon>
        <taxon>Agaricomycotina</taxon>
        <taxon>Tremellomycetes</taxon>
        <taxon>Tremellales</taxon>
        <taxon>Cryptococcaceae</taxon>
        <taxon>Cryptococcus</taxon>
        <taxon>Cryptococcus gattii species complex</taxon>
    </lineage>
</organism>
<feature type="compositionally biased region" description="Acidic residues" evidence="7">
    <location>
        <begin position="626"/>
        <end position="644"/>
    </location>
</feature>
<dbReference type="Pfam" id="PF07928">
    <property type="entry name" value="Vps54"/>
    <property type="match status" value="1"/>
</dbReference>
<comment type="subcellular location">
    <subcellularLocation>
        <location evidence="1">Golgi apparatus</location>
        <location evidence="1">trans-Golgi network</location>
    </subcellularLocation>
</comment>
<reference evidence="9 10" key="1">
    <citation type="submission" date="2024-01" db="EMBL/GenBank/DDBJ databases">
        <title>Comparative genomics of Cryptococcus and Kwoniella reveals pathogenesis evolution and contrasting modes of karyotype evolution via chromosome fusion or intercentromeric recombination.</title>
        <authorList>
            <person name="Coelho M.A."/>
            <person name="David-Palma M."/>
            <person name="Shea T."/>
            <person name="Bowers K."/>
            <person name="McGinley-Smith S."/>
            <person name="Mohammad A.W."/>
            <person name="Gnirke A."/>
            <person name="Yurkov A.M."/>
            <person name="Nowrousian M."/>
            <person name="Sun S."/>
            <person name="Cuomo C.A."/>
            <person name="Heitman J."/>
        </authorList>
    </citation>
    <scope>NUCLEOTIDE SEQUENCE [LARGE SCALE GENOMIC DNA]</scope>
    <source>
        <strain evidence="9 10">7685027</strain>
    </source>
</reference>
<feature type="compositionally biased region" description="Basic and acidic residues" evidence="7">
    <location>
        <begin position="1005"/>
        <end position="1023"/>
    </location>
</feature>
<evidence type="ECO:0000256" key="6">
    <source>
        <dbReference type="ARBA" id="ARBA00023054"/>
    </source>
</evidence>
<feature type="compositionally biased region" description="Basic and acidic residues" evidence="7">
    <location>
        <begin position="1240"/>
        <end position="1268"/>
    </location>
</feature>
<feature type="region of interest" description="Disordered" evidence="7">
    <location>
        <begin position="92"/>
        <end position="124"/>
    </location>
</feature>
<feature type="compositionally biased region" description="Low complexity" evidence="7">
    <location>
        <begin position="989"/>
        <end position="1002"/>
    </location>
</feature>
<feature type="compositionally biased region" description="Low complexity" evidence="7">
    <location>
        <begin position="1142"/>
        <end position="1153"/>
    </location>
</feature>
<dbReference type="PANTHER" id="PTHR12965:SF0">
    <property type="entry name" value="VACUOLAR PROTEIN SORTING-ASSOCIATED PROTEIN 54"/>
    <property type="match status" value="1"/>
</dbReference>
<dbReference type="InterPro" id="IPR039745">
    <property type="entry name" value="Vps54"/>
</dbReference>
<dbReference type="InterPro" id="IPR012501">
    <property type="entry name" value="Vps54_C"/>
</dbReference>
<feature type="region of interest" description="Disordered" evidence="7">
    <location>
        <begin position="1"/>
        <end position="27"/>
    </location>
</feature>
<accession>A0ABZ2AP16</accession>
<feature type="compositionally biased region" description="Low complexity" evidence="7">
    <location>
        <begin position="1"/>
        <end position="13"/>
    </location>
</feature>
<feature type="compositionally biased region" description="Basic and acidic residues" evidence="7">
    <location>
        <begin position="928"/>
        <end position="955"/>
    </location>
</feature>
<evidence type="ECO:0000256" key="4">
    <source>
        <dbReference type="ARBA" id="ARBA00022927"/>
    </source>
</evidence>
<evidence type="ECO:0000256" key="5">
    <source>
        <dbReference type="ARBA" id="ARBA00023034"/>
    </source>
</evidence>
<feature type="domain" description="Vacuolar protein sorting-associated protein 54 C-terminal" evidence="8">
    <location>
        <begin position="659"/>
        <end position="790"/>
    </location>
</feature>
<keyword evidence="10" id="KW-1185">Reference proteome</keyword>
<feature type="compositionally biased region" description="Basic and acidic residues" evidence="7">
    <location>
        <begin position="1060"/>
        <end position="1116"/>
    </location>
</feature>
<dbReference type="PANTHER" id="PTHR12965">
    <property type="entry name" value="VACUOLAR PROTEIN SORTING 54"/>
    <property type="match status" value="1"/>
</dbReference>
<keyword evidence="6" id="KW-0175">Coiled coil</keyword>
<evidence type="ECO:0000256" key="3">
    <source>
        <dbReference type="ARBA" id="ARBA00022448"/>
    </source>
</evidence>